<sequence length="85" mass="9869">MLQSKNEGRKKIIIIDIVVGYVNNKMLMDKKSIETQLMLDMLMMSTVTSKERSESEWEKIFLAAGFTHYNITHTLGLRSLIEVYL</sequence>
<evidence type="ECO:0000256" key="3">
    <source>
        <dbReference type="ARBA" id="ARBA00022691"/>
    </source>
</evidence>
<keyword evidence="1" id="KW-0489">Methyltransferase</keyword>
<evidence type="ECO:0000256" key="2">
    <source>
        <dbReference type="ARBA" id="ARBA00022679"/>
    </source>
</evidence>
<keyword evidence="6" id="KW-1185">Reference proteome</keyword>
<dbReference type="EMBL" id="RDQH01000327">
    <property type="protein sequence ID" value="RXI07984.1"/>
    <property type="molecule type" value="Genomic_DNA"/>
</dbReference>
<dbReference type="PROSITE" id="PS51683">
    <property type="entry name" value="SAM_OMT_II"/>
    <property type="match status" value="1"/>
</dbReference>
<comment type="caution">
    <text evidence="5">The sequence shown here is derived from an EMBL/GenBank/DDBJ whole genome shotgun (WGS) entry which is preliminary data.</text>
</comment>
<keyword evidence="2" id="KW-0808">Transferase</keyword>
<dbReference type="InterPro" id="IPR001077">
    <property type="entry name" value="COMT_C"/>
</dbReference>
<dbReference type="AlphaFoldDB" id="A0A498KNI3"/>
<name>A0A498KNI3_MALDO</name>
<dbReference type="SUPFAM" id="SSF53335">
    <property type="entry name" value="S-adenosyl-L-methionine-dependent methyltransferases"/>
    <property type="match status" value="1"/>
</dbReference>
<dbReference type="Pfam" id="PF00891">
    <property type="entry name" value="Methyltransf_2"/>
    <property type="match status" value="1"/>
</dbReference>
<gene>
    <name evidence="5" type="ORF">DVH24_014550</name>
</gene>
<dbReference type="GO" id="GO:0008171">
    <property type="term" value="F:O-methyltransferase activity"/>
    <property type="evidence" value="ECO:0007669"/>
    <property type="project" value="InterPro"/>
</dbReference>
<evidence type="ECO:0000256" key="1">
    <source>
        <dbReference type="ARBA" id="ARBA00022603"/>
    </source>
</evidence>
<accession>A0A498KNI3</accession>
<dbReference type="Gene3D" id="3.40.50.150">
    <property type="entry name" value="Vaccinia Virus protein VP39"/>
    <property type="match status" value="1"/>
</dbReference>
<evidence type="ECO:0000259" key="4">
    <source>
        <dbReference type="Pfam" id="PF00891"/>
    </source>
</evidence>
<protein>
    <recommendedName>
        <fullName evidence="4">O-methyltransferase C-terminal domain-containing protein</fullName>
    </recommendedName>
</protein>
<proteinExistence type="predicted"/>
<dbReference type="InterPro" id="IPR029063">
    <property type="entry name" value="SAM-dependent_MTases_sf"/>
</dbReference>
<dbReference type="InterPro" id="IPR016461">
    <property type="entry name" value="COMT-like"/>
</dbReference>
<evidence type="ECO:0000313" key="6">
    <source>
        <dbReference type="Proteomes" id="UP000290289"/>
    </source>
</evidence>
<evidence type="ECO:0000313" key="5">
    <source>
        <dbReference type="EMBL" id="RXI07984.1"/>
    </source>
</evidence>
<reference evidence="5 6" key="1">
    <citation type="submission" date="2018-10" db="EMBL/GenBank/DDBJ databases">
        <title>A high-quality apple genome assembly.</title>
        <authorList>
            <person name="Hu J."/>
        </authorList>
    </citation>
    <scope>NUCLEOTIDE SEQUENCE [LARGE SCALE GENOMIC DNA]</scope>
    <source>
        <strain evidence="6">cv. HFTH1</strain>
        <tissue evidence="5">Young leaf</tissue>
    </source>
</reference>
<organism evidence="5 6">
    <name type="scientific">Malus domestica</name>
    <name type="common">Apple</name>
    <name type="synonym">Pyrus malus</name>
    <dbReference type="NCBI Taxonomy" id="3750"/>
    <lineage>
        <taxon>Eukaryota</taxon>
        <taxon>Viridiplantae</taxon>
        <taxon>Streptophyta</taxon>
        <taxon>Embryophyta</taxon>
        <taxon>Tracheophyta</taxon>
        <taxon>Spermatophyta</taxon>
        <taxon>Magnoliopsida</taxon>
        <taxon>eudicotyledons</taxon>
        <taxon>Gunneridae</taxon>
        <taxon>Pentapetalae</taxon>
        <taxon>rosids</taxon>
        <taxon>fabids</taxon>
        <taxon>Rosales</taxon>
        <taxon>Rosaceae</taxon>
        <taxon>Amygdaloideae</taxon>
        <taxon>Maleae</taxon>
        <taxon>Malus</taxon>
    </lineage>
</organism>
<dbReference type="GO" id="GO:0032259">
    <property type="term" value="P:methylation"/>
    <property type="evidence" value="ECO:0007669"/>
    <property type="project" value="UniProtKB-KW"/>
</dbReference>
<feature type="domain" description="O-methyltransferase C-terminal" evidence="4">
    <location>
        <begin position="11"/>
        <end position="66"/>
    </location>
</feature>
<keyword evidence="3" id="KW-0949">S-adenosyl-L-methionine</keyword>
<dbReference type="Proteomes" id="UP000290289">
    <property type="component" value="Chromosome 1"/>
</dbReference>